<dbReference type="RefSeq" id="WP_004025427.1">
    <property type="nucleotide sequence ID" value="NZ_AWQU01000077.1"/>
</dbReference>
<comment type="caution">
    <text evidence="1">The sequence shown here is derived from an EMBL/GenBank/DDBJ whole genome shotgun (WGS) entry which is preliminary data.</text>
</comment>
<keyword evidence="2" id="KW-1185">Reference proteome</keyword>
<evidence type="ECO:0000313" key="1">
    <source>
        <dbReference type="EMBL" id="KFB07571.1"/>
    </source>
</evidence>
<proteinExistence type="predicted"/>
<evidence type="ECO:0000313" key="2">
    <source>
        <dbReference type="Proteomes" id="UP000028523"/>
    </source>
</evidence>
<sequence>MEKIINFVFCINELLEVEEDEQTKQFTDLICNLINEGKQSKSLKTYFLIDKEFEIDEKQQKKSIQKEKIKSFLKKHDLKILENDIKFIFKSKEDEQIDVDTAFDDIAVPSSRFNFSKEDTIIFFTDPSIGETAFFEGYWTVFLDCPSLPYDQKELKEIRGLSSYYIRNDINKVNLDSIKYDFLTFLENK</sequence>
<reference evidence="1 2" key="1">
    <citation type="journal article" date="2014" name="PLoS ONE">
        <title>Reduction of Hydrogen Peroxide Accumulation and Toxicity by a Catalase from Mycoplasma iowae.</title>
        <authorList>
            <person name="Pritchard R.E."/>
            <person name="Prassinos A.J."/>
            <person name="Osborne J.D."/>
            <person name="Raviv Z."/>
            <person name="Balish M.F."/>
        </authorList>
    </citation>
    <scope>NUCLEOTIDE SEQUENCE [LARGE SCALE GENOMIC DNA]</scope>
    <source>
        <strain evidence="1 2">DK-CPA</strain>
    </source>
</reference>
<dbReference type="EMBL" id="AWQU01000077">
    <property type="protein sequence ID" value="KFB07571.1"/>
    <property type="molecule type" value="Genomic_DNA"/>
</dbReference>
<protein>
    <submittedName>
        <fullName evidence="1">Uncharacterized protein</fullName>
    </submittedName>
</protein>
<accession>A0A084U3N5</accession>
<dbReference type="GeneID" id="96866439"/>
<name>A0A084U3N5_MALIO</name>
<gene>
    <name evidence="1" type="ORF">P271_416</name>
</gene>
<organism evidence="1 2">
    <name type="scientific">Malacoplasma iowae DK-CPA</name>
    <dbReference type="NCBI Taxonomy" id="1394179"/>
    <lineage>
        <taxon>Bacteria</taxon>
        <taxon>Bacillati</taxon>
        <taxon>Mycoplasmatota</taxon>
        <taxon>Mycoplasmoidales</taxon>
        <taxon>Mycoplasmoidaceae</taxon>
        <taxon>Malacoplasma</taxon>
    </lineage>
</organism>
<dbReference type="Proteomes" id="UP000028523">
    <property type="component" value="Unassembled WGS sequence"/>
</dbReference>
<dbReference type="AlphaFoldDB" id="A0A084U3N5"/>